<gene>
    <name evidence="1" type="ORF">IAA81_03580</name>
</gene>
<dbReference type="EMBL" id="JADIMM010000051">
    <property type="protein sequence ID" value="MBO8457292.1"/>
    <property type="molecule type" value="Genomic_DNA"/>
</dbReference>
<organism evidence="1 2">
    <name type="scientific">Candidatus Gallitreponema excrementavium</name>
    <dbReference type="NCBI Taxonomy" id="2840840"/>
    <lineage>
        <taxon>Bacteria</taxon>
        <taxon>Pseudomonadati</taxon>
        <taxon>Spirochaetota</taxon>
        <taxon>Spirochaetia</taxon>
        <taxon>Spirochaetales</taxon>
        <taxon>Candidatus Gallitreponema</taxon>
    </lineage>
</organism>
<dbReference type="Pfam" id="PF08713">
    <property type="entry name" value="DNA_alkylation"/>
    <property type="match status" value="1"/>
</dbReference>
<dbReference type="SUPFAM" id="SSF48371">
    <property type="entry name" value="ARM repeat"/>
    <property type="match status" value="1"/>
</dbReference>
<dbReference type="InterPro" id="IPR014825">
    <property type="entry name" value="DNA_alkylation"/>
</dbReference>
<dbReference type="CDD" id="cd06561">
    <property type="entry name" value="AlkD_like"/>
    <property type="match status" value="1"/>
</dbReference>
<protein>
    <submittedName>
        <fullName evidence="1">DNA alkylation repair protein</fullName>
    </submittedName>
</protein>
<proteinExistence type="predicted"/>
<reference evidence="1" key="1">
    <citation type="submission" date="2020-10" db="EMBL/GenBank/DDBJ databases">
        <authorList>
            <person name="Gilroy R."/>
        </authorList>
    </citation>
    <scope>NUCLEOTIDE SEQUENCE</scope>
    <source>
        <strain evidence="1">10532</strain>
    </source>
</reference>
<name>A0A9D9N1V3_9SPIR</name>
<dbReference type="PANTHER" id="PTHR34070:SF1">
    <property type="entry name" value="DNA ALKYLATION REPAIR PROTEIN"/>
    <property type="match status" value="1"/>
</dbReference>
<dbReference type="Proteomes" id="UP000823638">
    <property type="component" value="Unassembled WGS sequence"/>
</dbReference>
<dbReference type="AlphaFoldDB" id="A0A9D9N1V3"/>
<dbReference type="PANTHER" id="PTHR34070">
    <property type="entry name" value="ARMADILLO-TYPE FOLD"/>
    <property type="match status" value="1"/>
</dbReference>
<dbReference type="InterPro" id="IPR016024">
    <property type="entry name" value="ARM-type_fold"/>
</dbReference>
<evidence type="ECO:0000313" key="2">
    <source>
        <dbReference type="Proteomes" id="UP000823638"/>
    </source>
</evidence>
<evidence type="ECO:0000313" key="1">
    <source>
        <dbReference type="EMBL" id="MBO8457292.1"/>
    </source>
</evidence>
<comment type="caution">
    <text evidence="1">The sequence shown here is derived from an EMBL/GenBank/DDBJ whole genome shotgun (WGS) entry which is preliminary data.</text>
</comment>
<sequence length="241" mass="28366">MKKEKIVNDLFKLQDLKYRDFQSRLIPDIPKEKIIGVRTPGLKKFAKALAKEEDIYNWNSDFVLFNDYYFYEEKNLKALLISIIGKNSFEFTINETKKFLPVVDNWATCDLFCPAAFSKTPDKTYAEVLSFLKSTETFTVRFGIRTLISLFTGENYFLYKPEDFNTTGDLVASIKTDQYYINMAMAWYFAELLVKHFDETIYILKDKMLSKEVHNKTIQKAVESFRISQENKAVLRKLKIY</sequence>
<dbReference type="Gene3D" id="1.25.10.90">
    <property type="match status" value="1"/>
</dbReference>
<reference evidence="1" key="2">
    <citation type="journal article" date="2021" name="PeerJ">
        <title>Extensive microbial diversity within the chicken gut microbiome revealed by metagenomics and culture.</title>
        <authorList>
            <person name="Gilroy R."/>
            <person name="Ravi A."/>
            <person name="Getino M."/>
            <person name="Pursley I."/>
            <person name="Horton D.L."/>
            <person name="Alikhan N.F."/>
            <person name="Baker D."/>
            <person name="Gharbi K."/>
            <person name="Hall N."/>
            <person name="Watson M."/>
            <person name="Adriaenssens E.M."/>
            <person name="Foster-Nyarko E."/>
            <person name="Jarju S."/>
            <person name="Secka A."/>
            <person name="Antonio M."/>
            <person name="Oren A."/>
            <person name="Chaudhuri R.R."/>
            <person name="La Ragione R."/>
            <person name="Hildebrand F."/>
            <person name="Pallen M.J."/>
        </authorList>
    </citation>
    <scope>NUCLEOTIDE SEQUENCE</scope>
    <source>
        <strain evidence="1">10532</strain>
    </source>
</reference>
<accession>A0A9D9N1V3</accession>